<name>A0A0L0N3M9_TOLOC</name>
<keyword evidence="12" id="KW-0479">Metal-binding</keyword>
<dbReference type="Proteomes" id="UP000036947">
    <property type="component" value="Unassembled WGS sequence"/>
</dbReference>
<comment type="similarity">
    <text evidence="3 13">Belongs to the glycosyl hydrolase 47 family.</text>
</comment>
<comment type="cofactor">
    <cofactor evidence="1 12">
        <name>Ca(2+)</name>
        <dbReference type="ChEBI" id="CHEBI:29108"/>
    </cofactor>
</comment>
<evidence type="ECO:0000256" key="7">
    <source>
        <dbReference type="ARBA" id="ARBA00023180"/>
    </source>
</evidence>
<evidence type="ECO:0000256" key="14">
    <source>
        <dbReference type="SAM" id="SignalP"/>
    </source>
</evidence>
<protein>
    <recommendedName>
        <fullName evidence="13">alpha-1,2-Mannosidase</fullName>
        <ecNumber evidence="13">3.2.1.-</ecNumber>
    </recommendedName>
</protein>
<dbReference type="FunFam" id="1.50.10.10:FF:000047">
    <property type="entry name" value="Mannosyl-oligosaccharide alpha-1,2-mannosidase"/>
    <property type="match status" value="1"/>
</dbReference>
<accession>A0A0L0N3M9</accession>
<evidence type="ECO:0000256" key="3">
    <source>
        <dbReference type="ARBA" id="ARBA00007658"/>
    </source>
</evidence>
<evidence type="ECO:0000256" key="4">
    <source>
        <dbReference type="ARBA" id="ARBA00022729"/>
    </source>
</evidence>
<feature type="active site" evidence="11">
    <location>
        <position position="420"/>
    </location>
</feature>
<keyword evidence="12" id="KW-0106">Calcium</keyword>
<dbReference type="InterPro" id="IPR036026">
    <property type="entry name" value="Seven-hairpin_glycosidases"/>
</dbReference>
<evidence type="ECO:0000256" key="5">
    <source>
        <dbReference type="ARBA" id="ARBA00022801"/>
    </source>
</evidence>
<proteinExistence type="inferred from homology"/>
<sequence length="523" mass="57106">MRLTTNSILLLELAATALALPASMETNKNGGPPRPNHARAHHVKSAFVTSWQGYYKNAFPHDTLHPITNSYEDDRDGWGVTVVDALTTAVIMGEAKIVGQMLDHIAKINFTTTEKPDDSISLFESNIRYLGGLISGYDMLKGPMKSLVRDSSKVDVLLKQAESLADSLSIAFDTASGVPDPTVFLNPTRRISGSSSNNIAEVGTLVLEWTHLSDLSGNKKYGELAQKGESYLLHPTGSPEAWPGLVGSDVSTKDGSFLNSNGGWSGGSDSFCEYLIKMYQYDPKTFAEYKDRWVLAADSTIAHLASHPTTRKDLTYLSQYSGSRTIPVSSHLASFAGSNFILGGVVLGEDKYSKFGLELTKSYFNNYKQAPSGIGPEVFRWVDGALPAGDDNAPPPGSQQAFYAKSGFYTTVGSYILRPETCESMYYAYRLTGDTQWQDMAWAAFQAITNVTRAGSGFAELDDIMQPDGGGFIDQMQSFWLAETLKYLYLTFAADSEVQLQLQAGGKSQYVFNTEAHPIKVRG</sequence>
<evidence type="ECO:0000256" key="8">
    <source>
        <dbReference type="ARBA" id="ARBA00023295"/>
    </source>
</evidence>
<feature type="active site" description="Proton donor" evidence="11">
    <location>
        <position position="377"/>
    </location>
</feature>
<dbReference type="Pfam" id="PF01532">
    <property type="entry name" value="Glyco_hydro_47"/>
    <property type="match status" value="1"/>
</dbReference>
<dbReference type="UniPathway" id="UPA00378"/>
<keyword evidence="4 14" id="KW-0732">Signal</keyword>
<organism evidence="15 16">
    <name type="scientific">Tolypocladium ophioglossoides (strain CBS 100239)</name>
    <name type="common">Snaketongue truffleclub</name>
    <name type="synonym">Elaphocordyceps ophioglossoides</name>
    <dbReference type="NCBI Taxonomy" id="1163406"/>
    <lineage>
        <taxon>Eukaryota</taxon>
        <taxon>Fungi</taxon>
        <taxon>Dikarya</taxon>
        <taxon>Ascomycota</taxon>
        <taxon>Pezizomycotina</taxon>
        <taxon>Sordariomycetes</taxon>
        <taxon>Hypocreomycetidae</taxon>
        <taxon>Hypocreales</taxon>
        <taxon>Ophiocordycipitaceae</taxon>
        <taxon>Tolypocladium</taxon>
    </lineage>
</organism>
<keyword evidence="7" id="KW-0325">Glycoprotein</keyword>
<dbReference type="PANTHER" id="PTHR11742">
    <property type="entry name" value="MANNOSYL-OLIGOSACCHARIDE ALPHA-1,2-MANNOSIDASE-RELATED"/>
    <property type="match status" value="1"/>
</dbReference>
<dbReference type="InterPro" id="IPR001382">
    <property type="entry name" value="Glyco_hydro_47"/>
</dbReference>
<evidence type="ECO:0000256" key="11">
    <source>
        <dbReference type="PIRSR" id="PIRSR601382-1"/>
    </source>
</evidence>
<keyword evidence="8 13" id="KW-0326">Glycosidase</keyword>
<feature type="chain" id="PRO_5005544782" description="alpha-1,2-Mannosidase" evidence="14">
    <location>
        <begin position="20"/>
        <end position="523"/>
    </location>
</feature>
<evidence type="ECO:0000256" key="13">
    <source>
        <dbReference type="RuleBase" id="RU361193"/>
    </source>
</evidence>
<evidence type="ECO:0000256" key="6">
    <source>
        <dbReference type="ARBA" id="ARBA00023157"/>
    </source>
</evidence>
<dbReference type="GO" id="GO:0005509">
    <property type="term" value="F:calcium ion binding"/>
    <property type="evidence" value="ECO:0007669"/>
    <property type="project" value="InterPro"/>
</dbReference>
<keyword evidence="16" id="KW-1185">Reference proteome</keyword>
<evidence type="ECO:0000256" key="10">
    <source>
        <dbReference type="ARBA" id="ARBA00048605"/>
    </source>
</evidence>
<dbReference type="AlphaFoldDB" id="A0A0L0N3M9"/>
<comment type="caution">
    <text evidence="15">The sequence shown here is derived from an EMBL/GenBank/DDBJ whole genome shotgun (WGS) entry which is preliminary data.</text>
</comment>
<evidence type="ECO:0000313" key="15">
    <source>
        <dbReference type="EMBL" id="KND88626.1"/>
    </source>
</evidence>
<dbReference type="PRINTS" id="PR00747">
    <property type="entry name" value="GLYHDRLASE47"/>
</dbReference>
<evidence type="ECO:0000256" key="2">
    <source>
        <dbReference type="ARBA" id="ARBA00004922"/>
    </source>
</evidence>
<dbReference type="PANTHER" id="PTHR11742:SF101">
    <property type="entry name" value="MANNOSYL-OLIGOSACCHARIDE ALPHA-1,2-MANNOSIDASE 1B"/>
    <property type="match status" value="1"/>
</dbReference>
<dbReference type="STRING" id="1163406.A0A0L0N3M9"/>
<evidence type="ECO:0000256" key="1">
    <source>
        <dbReference type="ARBA" id="ARBA00001913"/>
    </source>
</evidence>
<evidence type="ECO:0000256" key="12">
    <source>
        <dbReference type="PIRSR" id="PIRSR601382-2"/>
    </source>
</evidence>
<keyword evidence="5 13" id="KW-0378">Hydrolase</keyword>
<dbReference type="GO" id="GO:0005783">
    <property type="term" value="C:endoplasmic reticulum"/>
    <property type="evidence" value="ECO:0007669"/>
    <property type="project" value="TreeGrafter"/>
</dbReference>
<feature type="active site" description="Proton donor" evidence="11">
    <location>
        <position position="124"/>
    </location>
</feature>
<dbReference type="OrthoDB" id="8118055at2759"/>
<feature type="binding site" evidence="12">
    <location>
        <position position="514"/>
    </location>
    <ligand>
        <name>Ca(2+)</name>
        <dbReference type="ChEBI" id="CHEBI:29108"/>
    </ligand>
</feature>
<comment type="catalytic activity">
    <reaction evidence="10">
        <text>N(4)-(alpha-D-Man-(1-&gt;2)-alpha-D-Man-(1-&gt;2)-alpha-D-Man-(1-&gt;3)-[alpha-D-Man-(1-&gt;2)-alpha-D-Man-(1-&gt;3)-[alpha-D-Man-(1-&gt;2)-alpha-D-Man-(1-&gt;6)]-alpha-D-Man-(1-&gt;6)]-beta-D-Man-(1-&gt;4)-beta-D-GlcNAc-(1-&gt;4)-beta-D-GlcNAc)-L-asparaginyl-[protein] (N-glucan mannose isomer 9A1,2,3B1,2,3) + 4 H2O = N(4)-(alpha-D-Man-(1-&gt;3)-[alpha-D-Man-(1-&gt;3)-[alpha-D-Man-(1-&gt;6)]-alpha-D-Man-(1-&gt;6)]-beta-D-Man-(1-&gt;4)-beta-D-GlcNAc-(1-&gt;4)-beta-D-GlcNAc)-L-asparaginyl-[protein] (N-glucan mannose isomer 5A1,2) + 4 beta-D-mannose</text>
        <dbReference type="Rhea" id="RHEA:56008"/>
        <dbReference type="Rhea" id="RHEA-COMP:14356"/>
        <dbReference type="Rhea" id="RHEA-COMP:14367"/>
        <dbReference type="ChEBI" id="CHEBI:15377"/>
        <dbReference type="ChEBI" id="CHEBI:28563"/>
        <dbReference type="ChEBI" id="CHEBI:59087"/>
        <dbReference type="ChEBI" id="CHEBI:139493"/>
        <dbReference type="EC" id="3.2.1.113"/>
    </reaction>
</comment>
<dbReference type="SUPFAM" id="SSF48225">
    <property type="entry name" value="Seven-hairpin glycosidases"/>
    <property type="match status" value="1"/>
</dbReference>
<dbReference type="GO" id="GO:0004571">
    <property type="term" value="F:mannosyl-oligosaccharide 1,2-alpha-mannosidase activity"/>
    <property type="evidence" value="ECO:0007669"/>
    <property type="project" value="UniProtKB-EC"/>
</dbReference>
<dbReference type="GO" id="GO:0005975">
    <property type="term" value="P:carbohydrate metabolic process"/>
    <property type="evidence" value="ECO:0007669"/>
    <property type="project" value="InterPro"/>
</dbReference>
<evidence type="ECO:0000256" key="9">
    <source>
        <dbReference type="ARBA" id="ARBA00047669"/>
    </source>
</evidence>
<comment type="pathway">
    <text evidence="2">Protein modification; protein glycosylation.</text>
</comment>
<reference evidence="15 16" key="1">
    <citation type="journal article" date="2015" name="BMC Genomics">
        <title>The genome of the truffle-parasite Tolypocladium ophioglossoides and the evolution of antifungal peptaibiotics.</title>
        <authorList>
            <person name="Quandt C.A."/>
            <person name="Bushley K.E."/>
            <person name="Spatafora J.W."/>
        </authorList>
    </citation>
    <scope>NUCLEOTIDE SEQUENCE [LARGE SCALE GENOMIC DNA]</scope>
    <source>
        <strain evidence="15 16">CBS 100239</strain>
    </source>
</reference>
<dbReference type="Gene3D" id="1.50.10.10">
    <property type="match status" value="1"/>
</dbReference>
<keyword evidence="6" id="KW-1015">Disulfide bond</keyword>
<feature type="active site" evidence="11">
    <location>
        <position position="269"/>
    </location>
</feature>
<feature type="signal peptide" evidence="14">
    <location>
        <begin position="1"/>
        <end position="19"/>
    </location>
</feature>
<gene>
    <name evidence="15" type="ORF">TOPH_06781</name>
</gene>
<dbReference type="EC" id="3.2.1.-" evidence="13"/>
<evidence type="ECO:0000313" key="16">
    <source>
        <dbReference type="Proteomes" id="UP000036947"/>
    </source>
</evidence>
<dbReference type="EMBL" id="LFRF01000024">
    <property type="protein sequence ID" value="KND88626.1"/>
    <property type="molecule type" value="Genomic_DNA"/>
</dbReference>
<dbReference type="InterPro" id="IPR050749">
    <property type="entry name" value="Glycosyl_Hydrolase_47"/>
</dbReference>
<comment type="catalytic activity">
    <reaction evidence="9">
        <text>N(4)-(alpha-D-Man-(1-&gt;2)-alpha-D-Man-(1-&gt;2)-alpha-D-Man-(1-&gt;3)-[alpha-D-Man-(1-&gt;3)-[alpha-D-Man-(1-&gt;2)-alpha-D-Man-(1-&gt;6)]-alpha-D-Man-(1-&gt;6)]-beta-D-Man-(1-&gt;4)-beta-D-GlcNAc-(1-&gt;4)-beta-D-GlcNAc)-L-asparaginyl-[protein] (N-glucan mannose isomer 8A1,2,3B1,3) + 3 H2O = N(4)-(alpha-D-Man-(1-&gt;3)-[alpha-D-Man-(1-&gt;3)-[alpha-D-Man-(1-&gt;6)]-alpha-D-Man-(1-&gt;6)]-beta-D-Man-(1-&gt;4)-beta-D-GlcNAc-(1-&gt;4)-beta-D-GlcNAc)-L-asparaginyl-[protein] (N-glucan mannose isomer 5A1,2) + 3 beta-D-mannose</text>
        <dbReference type="Rhea" id="RHEA:56028"/>
        <dbReference type="Rhea" id="RHEA-COMP:14358"/>
        <dbReference type="Rhea" id="RHEA-COMP:14367"/>
        <dbReference type="ChEBI" id="CHEBI:15377"/>
        <dbReference type="ChEBI" id="CHEBI:28563"/>
        <dbReference type="ChEBI" id="CHEBI:59087"/>
        <dbReference type="ChEBI" id="CHEBI:60628"/>
        <dbReference type="EC" id="3.2.1.113"/>
    </reaction>
</comment>
<dbReference type="GO" id="GO:0016020">
    <property type="term" value="C:membrane"/>
    <property type="evidence" value="ECO:0007669"/>
    <property type="project" value="InterPro"/>
</dbReference>
<dbReference type="InterPro" id="IPR012341">
    <property type="entry name" value="6hp_glycosidase-like_sf"/>
</dbReference>
<dbReference type="GO" id="GO:0036503">
    <property type="term" value="P:ERAD pathway"/>
    <property type="evidence" value="ECO:0007669"/>
    <property type="project" value="UniProtKB-ARBA"/>
</dbReference>